<dbReference type="EMBL" id="QGKL01000006">
    <property type="protein sequence ID" value="PWQ99327.1"/>
    <property type="molecule type" value="Genomic_DNA"/>
</dbReference>
<feature type="domain" description="CRISPR type III-associated protein" evidence="2">
    <location>
        <begin position="13"/>
        <end position="294"/>
    </location>
</feature>
<evidence type="ECO:0000313" key="3">
    <source>
        <dbReference type="EMBL" id="PWQ99327.1"/>
    </source>
</evidence>
<proteinExistence type="predicted"/>
<organism evidence="3 4">
    <name type="scientific">Leucothrix arctica</name>
    <dbReference type="NCBI Taxonomy" id="1481894"/>
    <lineage>
        <taxon>Bacteria</taxon>
        <taxon>Pseudomonadati</taxon>
        <taxon>Pseudomonadota</taxon>
        <taxon>Gammaproteobacteria</taxon>
        <taxon>Thiotrichales</taxon>
        <taxon>Thiotrichaceae</taxon>
        <taxon>Leucothrix</taxon>
    </lineage>
</organism>
<dbReference type="PANTHER" id="PTHR36700">
    <property type="entry name" value="CRISPR SYSTEM CMR SUBUNIT CMR4"/>
    <property type="match status" value="1"/>
</dbReference>
<accession>A0A317CM77</accession>
<dbReference type="OrthoDB" id="9789361at2"/>
<reference evidence="3 4" key="1">
    <citation type="submission" date="2018-05" db="EMBL/GenBank/DDBJ databases">
        <title>Leucothrix arctica sp. nov., isolated from Arctic seawater.</title>
        <authorList>
            <person name="Choi A."/>
            <person name="Baek K."/>
        </authorList>
    </citation>
    <scope>NUCLEOTIDE SEQUENCE [LARGE SCALE GENOMIC DNA]</scope>
    <source>
        <strain evidence="3 4">IMCC9719</strain>
    </source>
</reference>
<evidence type="ECO:0000256" key="1">
    <source>
        <dbReference type="ARBA" id="ARBA00023118"/>
    </source>
</evidence>
<dbReference type="AlphaFoldDB" id="A0A317CM77"/>
<name>A0A317CM77_9GAMM</name>
<dbReference type="PANTHER" id="PTHR36700:SF1">
    <property type="entry name" value="CRISPR SYSTEM CMR SUBUNIT CMR4"/>
    <property type="match status" value="1"/>
</dbReference>
<dbReference type="InterPro" id="IPR005537">
    <property type="entry name" value="RAMP_III_fam"/>
</dbReference>
<gene>
    <name evidence="3" type="primary">cmr4</name>
    <name evidence="3" type="ORF">DKT75_01100</name>
</gene>
<dbReference type="NCBIfam" id="TIGR02580">
    <property type="entry name" value="cas_RAMP_Cmr4"/>
    <property type="match status" value="1"/>
</dbReference>
<dbReference type="GO" id="GO:0051607">
    <property type="term" value="P:defense response to virus"/>
    <property type="evidence" value="ECO:0007669"/>
    <property type="project" value="UniProtKB-KW"/>
</dbReference>
<keyword evidence="4" id="KW-1185">Reference proteome</keyword>
<dbReference type="InterPro" id="IPR013410">
    <property type="entry name" value="CRISPR-assoc_RAMP_Cmr4"/>
</dbReference>
<evidence type="ECO:0000259" key="2">
    <source>
        <dbReference type="Pfam" id="PF03787"/>
    </source>
</evidence>
<evidence type="ECO:0000313" key="4">
    <source>
        <dbReference type="Proteomes" id="UP000245506"/>
    </source>
</evidence>
<sequence>MSQQANLIVGLIAQTSIHAGAGSSAGVVDLPIQREGHNGWPCIFGSSVKGALRAKADAVFKDDQPLIDTIFGPPSGSQVTHAGAISVGDARLLLLPIRSLTSAFKWVTCPAALSRYERDLGMLGKSLTLSKISVSGESQALWSAENDDLYLEEYRFEAEQQDLSATISAIASLVNREGFEETLEKQLVIVSDDMFAYLVQNATPVNAHIAINSDGSKTVKEGALWYEETLPPETVLYTPIMANSSRVPKAKEGEAQPTRLDALAVANMVENGLFGESNKWLQVGGNETVGMGWCAVTTELVGGR</sequence>
<keyword evidence="1" id="KW-0051">Antiviral defense</keyword>
<dbReference type="RefSeq" id="WP_109821593.1">
    <property type="nucleotide sequence ID" value="NZ_QGKL01000006.1"/>
</dbReference>
<comment type="caution">
    <text evidence="3">The sequence shown here is derived from an EMBL/GenBank/DDBJ whole genome shotgun (WGS) entry which is preliminary data.</text>
</comment>
<dbReference type="Proteomes" id="UP000245506">
    <property type="component" value="Unassembled WGS sequence"/>
</dbReference>
<dbReference type="Pfam" id="PF03787">
    <property type="entry name" value="RAMPs"/>
    <property type="match status" value="1"/>
</dbReference>
<protein>
    <submittedName>
        <fullName evidence="3">Type III-B CRISPR module RAMP protein Cmr4</fullName>
    </submittedName>
</protein>